<dbReference type="EMBL" id="VSRR010002385">
    <property type="protein sequence ID" value="MPC31184.1"/>
    <property type="molecule type" value="Genomic_DNA"/>
</dbReference>
<feature type="compositionally biased region" description="Basic residues" evidence="1">
    <location>
        <begin position="26"/>
        <end position="36"/>
    </location>
</feature>
<proteinExistence type="predicted"/>
<dbReference type="AlphaFoldDB" id="A0A5B7EES9"/>
<evidence type="ECO:0000313" key="2">
    <source>
        <dbReference type="EMBL" id="MPC31184.1"/>
    </source>
</evidence>
<name>A0A5B7EES9_PORTR</name>
<accession>A0A5B7EES9</accession>
<evidence type="ECO:0000256" key="1">
    <source>
        <dbReference type="SAM" id="MobiDB-lite"/>
    </source>
</evidence>
<sequence length="87" mass="10063">MKAQTQHAIVSAAYSSQSRLLGSKERTRKRKRKQYVQRKGYRETFTEHLTSNRSIRVISFLALTSPCHHLSASIYANPPSVWTTKQR</sequence>
<protein>
    <submittedName>
        <fullName evidence="2">Uncharacterized protein</fullName>
    </submittedName>
</protein>
<evidence type="ECO:0000313" key="3">
    <source>
        <dbReference type="Proteomes" id="UP000324222"/>
    </source>
</evidence>
<gene>
    <name evidence="2" type="ORF">E2C01_024466</name>
</gene>
<keyword evidence="3" id="KW-1185">Reference proteome</keyword>
<organism evidence="2 3">
    <name type="scientific">Portunus trituberculatus</name>
    <name type="common">Swimming crab</name>
    <name type="synonym">Neptunus trituberculatus</name>
    <dbReference type="NCBI Taxonomy" id="210409"/>
    <lineage>
        <taxon>Eukaryota</taxon>
        <taxon>Metazoa</taxon>
        <taxon>Ecdysozoa</taxon>
        <taxon>Arthropoda</taxon>
        <taxon>Crustacea</taxon>
        <taxon>Multicrustacea</taxon>
        <taxon>Malacostraca</taxon>
        <taxon>Eumalacostraca</taxon>
        <taxon>Eucarida</taxon>
        <taxon>Decapoda</taxon>
        <taxon>Pleocyemata</taxon>
        <taxon>Brachyura</taxon>
        <taxon>Eubrachyura</taxon>
        <taxon>Portunoidea</taxon>
        <taxon>Portunidae</taxon>
        <taxon>Portuninae</taxon>
        <taxon>Portunus</taxon>
    </lineage>
</organism>
<feature type="region of interest" description="Disordered" evidence="1">
    <location>
        <begin position="15"/>
        <end position="37"/>
    </location>
</feature>
<dbReference type="Proteomes" id="UP000324222">
    <property type="component" value="Unassembled WGS sequence"/>
</dbReference>
<comment type="caution">
    <text evidence="2">The sequence shown here is derived from an EMBL/GenBank/DDBJ whole genome shotgun (WGS) entry which is preliminary data.</text>
</comment>
<reference evidence="2 3" key="1">
    <citation type="submission" date="2019-05" db="EMBL/GenBank/DDBJ databases">
        <title>Another draft genome of Portunus trituberculatus and its Hox gene families provides insights of decapod evolution.</title>
        <authorList>
            <person name="Jeong J.-H."/>
            <person name="Song I."/>
            <person name="Kim S."/>
            <person name="Choi T."/>
            <person name="Kim D."/>
            <person name="Ryu S."/>
            <person name="Kim W."/>
        </authorList>
    </citation>
    <scope>NUCLEOTIDE SEQUENCE [LARGE SCALE GENOMIC DNA]</scope>
    <source>
        <tissue evidence="2">Muscle</tissue>
    </source>
</reference>